<dbReference type="PROSITE" id="PS51910">
    <property type="entry name" value="GH18_2"/>
    <property type="match status" value="1"/>
</dbReference>
<dbReference type="OrthoDB" id="9769314at2"/>
<evidence type="ECO:0000259" key="5">
    <source>
        <dbReference type="PROSITE" id="PS51782"/>
    </source>
</evidence>
<dbReference type="RefSeq" id="WP_132249811.1">
    <property type="nucleotide sequence ID" value="NZ_SMAL01000001.1"/>
</dbReference>
<dbReference type="InterPro" id="IPR029070">
    <property type="entry name" value="Chitinase_insertion_sf"/>
</dbReference>
<dbReference type="InterPro" id="IPR001223">
    <property type="entry name" value="Glyco_hydro18_cat"/>
</dbReference>
<dbReference type="Gene3D" id="3.10.350.10">
    <property type="entry name" value="LysM domain"/>
    <property type="match status" value="2"/>
</dbReference>
<dbReference type="SMART" id="SM00257">
    <property type="entry name" value="LysM"/>
    <property type="match status" value="2"/>
</dbReference>
<dbReference type="GO" id="GO:0005975">
    <property type="term" value="P:carbohydrate metabolic process"/>
    <property type="evidence" value="ECO:0007669"/>
    <property type="project" value="InterPro"/>
</dbReference>
<dbReference type="GO" id="GO:0070492">
    <property type="term" value="F:oligosaccharide binding"/>
    <property type="evidence" value="ECO:0007669"/>
    <property type="project" value="TreeGrafter"/>
</dbReference>
<keyword evidence="2 3" id="KW-0326">Glycosidase</keyword>
<comment type="similarity">
    <text evidence="4">Belongs to the glycosyl hydrolase 18 family.</text>
</comment>
<keyword evidence="8" id="KW-1185">Reference proteome</keyword>
<dbReference type="Pfam" id="PF00704">
    <property type="entry name" value="Glyco_hydro_18"/>
    <property type="match status" value="1"/>
</dbReference>
<feature type="domain" description="GH18" evidence="6">
    <location>
        <begin position="103"/>
        <end position="426"/>
    </location>
</feature>
<dbReference type="Proteomes" id="UP000294902">
    <property type="component" value="Unassembled WGS sequence"/>
</dbReference>
<comment type="caution">
    <text evidence="7">The sequence shown here is derived from an EMBL/GenBank/DDBJ whole genome shotgun (WGS) entry which is preliminary data.</text>
</comment>
<sequence>METYVVKPEDTLFDIAMEFGVTEQSIMETNTIQQPEDLVVGQALIIPIWGTYYYTEPGDTLEIISDKTGVSVDQLILLNEITDSYDLEVGTRLFIPPTPRKVIDVTAYVDLAMGERLIKDIGKAAEQLTFINVFSYEMNPDGTLNPIDDEEVVQTAYGNIISPIMVVTNIAQGQFSKELATIVLTNEEFQDRLLSEALLIMENRGYDGIDFDFEYLGIQNRDHYNAFLKKAVELFKPLGYIVSTAVAPKDFQDQEGIMYEGHDYKGIDQMVDYVNIMTYEWSWLGGAPRPVAPINAVRQVMEYAVSVMPKEKIMMGIPLYGYDWTLSYEQEGDFPIVISPQRALEIAKEYGAEIQYDKEVEAPFFTYTDEEGAFHIVWFEDARSIQAKFDLVKELGIKGINFWLMGKDFPQNWLLVDENFIVRKNV</sequence>
<name>A0A4R3MPE1_9FIRM</name>
<dbReference type="GO" id="GO:0004553">
    <property type="term" value="F:hydrolase activity, hydrolyzing O-glycosyl compounds"/>
    <property type="evidence" value="ECO:0007669"/>
    <property type="project" value="InterPro"/>
</dbReference>
<evidence type="ECO:0000256" key="3">
    <source>
        <dbReference type="RuleBase" id="RU000489"/>
    </source>
</evidence>
<evidence type="ECO:0000256" key="2">
    <source>
        <dbReference type="ARBA" id="ARBA00023295"/>
    </source>
</evidence>
<accession>A0A4R3MPE1</accession>
<evidence type="ECO:0000313" key="7">
    <source>
        <dbReference type="EMBL" id="TCT17155.1"/>
    </source>
</evidence>
<gene>
    <name evidence="7" type="ORF">EDC18_101453</name>
</gene>
<evidence type="ECO:0000256" key="4">
    <source>
        <dbReference type="RuleBase" id="RU004453"/>
    </source>
</evidence>
<feature type="domain" description="LysM" evidence="5">
    <location>
        <begin position="2"/>
        <end position="46"/>
    </location>
</feature>
<dbReference type="EMBL" id="SMAL01000001">
    <property type="protein sequence ID" value="TCT17155.1"/>
    <property type="molecule type" value="Genomic_DNA"/>
</dbReference>
<dbReference type="InterPro" id="IPR036779">
    <property type="entry name" value="LysM_dom_sf"/>
</dbReference>
<dbReference type="SUPFAM" id="SSF51445">
    <property type="entry name" value="(Trans)glycosidases"/>
    <property type="match status" value="1"/>
</dbReference>
<reference evidence="7 8" key="1">
    <citation type="submission" date="2019-03" db="EMBL/GenBank/DDBJ databases">
        <title>Genomic Encyclopedia of Type Strains, Phase IV (KMG-IV): sequencing the most valuable type-strain genomes for metagenomic binning, comparative biology and taxonomic classification.</title>
        <authorList>
            <person name="Goeker M."/>
        </authorList>
    </citation>
    <scope>NUCLEOTIDE SEQUENCE [LARGE SCALE GENOMIC DNA]</scope>
    <source>
        <strain evidence="7 8">DSM 24629</strain>
    </source>
</reference>
<dbReference type="PROSITE" id="PS01095">
    <property type="entry name" value="GH18_1"/>
    <property type="match status" value="1"/>
</dbReference>
<dbReference type="Pfam" id="PF01476">
    <property type="entry name" value="LysM"/>
    <property type="match status" value="2"/>
</dbReference>
<dbReference type="InterPro" id="IPR001579">
    <property type="entry name" value="Glyco_hydro_18_chit_AS"/>
</dbReference>
<dbReference type="GO" id="GO:0012505">
    <property type="term" value="C:endomembrane system"/>
    <property type="evidence" value="ECO:0007669"/>
    <property type="project" value="TreeGrafter"/>
</dbReference>
<dbReference type="AlphaFoldDB" id="A0A4R3MPE1"/>
<dbReference type="CDD" id="cd02874">
    <property type="entry name" value="GH18_CFLE_spore_hydrolase"/>
    <property type="match status" value="1"/>
</dbReference>
<keyword evidence="1 3" id="KW-0378">Hydrolase</keyword>
<dbReference type="PROSITE" id="PS51782">
    <property type="entry name" value="LYSM"/>
    <property type="match status" value="2"/>
</dbReference>
<dbReference type="SUPFAM" id="SSF54106">
    <property type="entry name" value="LysM domain"/>
    <property type="match status" value="2"/>
</dbReference>
<dbReference type="SMART" id="SM00636">
    <property type="entry name" value="Glyco_18"/>
    <property type="match status" value="1"/>
</dbReference>
<protein>
    <submittedName>
        <fullName evidence="7">Spore germination protein</fullName>
    </submittedName>
</protein>
<dbReference type="PANTHER" id="PTHR46066">
    <property type="entry name" value="CHITINASE DOMAIN-CONTAINING PROTEIN 1 FAMILY MEMBER"/>
    <property type="match status" value="1"/>
</dbReference>
<dbReference type="InterPro" id="IPR018392">
    <property type="entry name" value="LysM"/>
</dbReference>
<evidence type="ECO:0000256" key="1">
    <source>
        <dbReference type="ARBA" id="ARBA00022801"/>
    </source>
</evidence>
<dbReference type="Gene3D" id="3.20.20.80">
    <property type="entry name" value="Glycosidases"/>
    <property type="match status" value="1"/>
</dbReference>
<dbReference type="Gene3D" id="3.10.50.10">
    <property type="match status" value="1"/>
</dbReference>
<organism evidence="7 8">
    <name type="scientific">Natranaerovirga pectinivora</name>
    <dbReference type="NCBI Taxonomy" id="682400"/>
    <lineage>
        <taxon>Bacteria</taxon>
        <taxon>Bacillati</taxon>
        <taxon>Bacillota</taxon>
        <taxon>Clostridia</taxon>
        <taxon>Lachnospirales</taxon>
        <taxon>Natranaerovirgaceae</taxon>
        <taxon>Natranaerovirga</taxon>
    </lineage>
</organism>
<dbReference type="InterPro" id="IPR011583">
    <property type="entry name" value="Chitinase_II/V-like_cat"/>
</dbReference>
<dbReference type="GO" id="GO:0008061">
    <property type="term" value="F:chitin binding"/>
    <property type="evidence" value="ECO:0007669"/>
    <property type="project" value="InterPro"/>
</dbReference>
<evidence type="ECO:0000313" key="8">
    <source>
        <dbReference type="Proteomes" id="UP000294902"/>
    </source>
</evidence>
<dbReference type="CDD" id="cd00118">
    <property type="entry name" value="LysM"/>
    <property type="match status" value="1"/>
</dbReference>
<evidence type="ECO:0000259" key="6">
    <source>
        <dbReference type="PROSITE" id="PS51910"/>
    </source>
</evidence>
<feature type="domain" description="LysM" evidence="5">
    <location>
        <begin position="51"/>
        <end position="95"/>
    </location>
</feature>
<dbReference type="InterPro" id="IPR017853">
    <property type="entry name" value="GH"/>
</dbReference>
<dbReference type="InterPro" id="IPR041704">
    <property type="entry name" value="CFLE_GH18"/>
</dbReference>
<dbReference type="PANTHER" id="PTHR46066:SF2">
    <property type="entry name" value="CHITINASE DOMAIN-CONTAINING PROTEIN 1"/>
    <property type="match status" value="1"/>
</dbReference>
<proteinExistence type="inferred from homology"/>